<evidence type="ECO:0000256" key="1">
    <source>
        <dbReference type="ARBA" id="ARBA00010748"/>
    </source>
</evidence>
<keyword evidence="4" id="KW-0862">Zinc</keyword>
<dbReference type="Gene3D" id="3.30.2320.80">
    <property type="match status" value="1"/>
</dbReference>
<dbReference type="GO" id="GO:0008270">
    <property type="term" value="F:zinc ion binding"/>
    <property type="evidence" value="ECO:0007669"/>
    <property type="project" value="TreeGrafter"/>
</dbReference>
<dbReference type="PANTHER" id="PTHR34535:SF3">
    <property type="entry name" value="HYDROGENASE MATURATION FACTOR HYPA"/>
    <property type="match status" value="1"/>
</dbReference>
<dbReference type="Proteomes" id="UP000739538">
    <property type="component" value="Unassembled WGS sequence"/>
</dbReference>
<organism evidence="5 6">
    <name type="scientific">Eiseniibacteriota bacterium</name>
    <dbReference type="NCBI Taxonomy" id="2212470"/>
    <lineage>
        <taxon>Bacteria</taxon>
        <taxon>Candidatus Eiseniibacteriota</taxon>
    </lineage>
</organism>
<evidence type="ECO:0000256" key="4">
    <source>
        <dbReference type="ARBA" id="ARBA00022833"/>
    </source>
</evidence>
<evidence type="ECO:0000256" key="2">
    <source>
        <dbReference type="ARBA" id="ARBA00022596"/>
    </source>
</evidence>
<dbReference type="PROSITE" id="PS01249">
    <property type="entry name" value="HYPA"/>
    <property type="match status" value="1"/>
</dbReference>
<name>A0A956SET6_UNCEI</name>
<protein>
    <submittedName>
        <fullName evidence="5">Hydrogenase maturation nickel metallochaperone HypA</fullName>
    </submittedName>
</protein>
<evidence type="ECO:0000313" key="5">
    <source>
        <dbReference type="EMBL" id="MCA9757895.1"/>
    </source>
</evidence>
<dbReference type="PANTHER" id="PTHR34535">
    <property type="entry name" value="HYDROGENASE MATURATION FACTOR HYPA"/>
    <property type="match status" value="1"/>
</dbReference>
<proteinExistence type="inferred from homology"/>
<evidence type="ECO:0000256" key="3">
    <source>
        <dbReference type="ARBA" id="ARBA00022723"/>
    </source>
</evidence>
<dbReference type="PIRSF" id="PIRSF004761">
    <property type="entry name" value="Hydrgn_mat_HypA"/>
    <property type="match status" value="1"/>
</dbReference>
<keyword evidence="2" id="KW-0533">Nickel</keyword>
<comment type="similarity">
    <text evidence="1">Belongs to the HypA/HybF family.</text>
</comment>
<dbReference type="GO" id="GO:0016151">
    <property type="term" value="F:nickel cation binding"/>
    <property type="evidence" value="ECO:0007669"/>
    <property type="project" value="InterPro"/>
</dbReference>
<dbReference type="InterPro" id="IPR020538">
    <property type="entry name" value="Hydgase_Ni_incorp_HypA/HybF_CS"/>
</dbReference>
<dbReference type="EMBL" id="JAGQHS010000127">
    <property type="protein sequence ID" value="MCA9757895.1"/>
    <property type="molecule type" value="Genomic_DNA"/>
</dbReference>
<reference evidence="5" key="2">
    <citation type="journal article" date="2021" name="Microbiome">
        <title>Successional dynamics and alternative stable states in a saline activated sludge microbial community over 9 years.</title>
        <authorList>
            <person name="Wang Y."/>
            <person name="Ye J."/>
            <person name="Ju F."/>
            <person name="Liu L."/>
            <person name="Boyd J.A."/>
            <person name="Deng Y."/>
            <person name="Parks D.H."/>
            <person name="Jiang X."/>
            <person name="Yin X."/>
            <person name="Woodcroft B.J."/>
            <person name="Tyson G.W."/>
            <person name="Hugenholtz P."/>
            <person name="Polz M.F."/>
            <person name="Zhang T."/>
        </authorList>
    </citation>
    <scope>NUCLEOTIDE SEQUENCE</scope>
    <source>
        <strain evidence="5">HKST-UBA02</strain>
    </source>
</reference>
<reference evidence="5" key="1">
    <citation type="submission" date="2020-04" db="EMBL/GenBank/DDBJ databases">
        <authorList>
            <person name="Zhang T."/>
        </authorList>
    </citation>
    <scope>NUCLEOTIDE SEQUENCE</scope>
    <source>
        <strain evidence="5">HKST-UBA02</strain>
    </source>
</reference>
<keyword evidence="3" id="KW-0479">Metal-binding</keyword>
<dbReference type="InterPro" id="IPR000688">
    <property type="entry name" value="HypA/HybF"/>
</dbReference>
<dbReference type="GO" id="GO:0051604">
    <property type="term" value="P:protein maturation"/>
    <property type="evidence" value="ECO:0007669"/>
    <property type="project" value="InterPro"/>
</dbReference>
<gene>
    <name evidence="5" type="ORF">KDA27_19040</name>
</gene>
<comment type="caution">
    <text evidence="5">The sequence shown here is derived from an EMBL/GenBank/DDBJ whole genome shotgun (WGS) entry which is preliminary data.</text>
</comment>
<accession>A0A956SET6</accession>
<dbReference type="AlphaFoldDB" id="A0A956SET6"/>
<dbReference type="Pfam" id="PF01155">
    <property type="entry name" value="HypA"/>
    <property type="match status" value="1"/>
</dbReference>
<evidence type="ECO:0000313" key="6">
    <source>
        <dbReference type="Proteomes" id="UP000739538"/>
    </source>
</evidence>
<sequence length="105" mass="11606">MDEIDRQAGAHRATSVQKVHVRLGEMAGVDPDLFRNAFEMIQPHTICAEAELVLHSEPAGWACPLCGRRHPLGATLRCEACDVPLRPDGGRDLVLERLEMEVSHV</sequence>